<evidence type="ECO:0000313" key="2">
    <source>
        <dbReference type="EMBL" id="KAJ9563531.1"/>
    </source>
</evidence>
<comment type="caution">
    <text evidence="2">The sequence shown here is derived from an EMBL/GenBank/DDBJ whole genome shotgun (WGS) entry which is preliminary data.</text>
</comment>
<protein>
    <submittedName>
        <fullName evidence="2">Uncharacterized protein</fullName>
    </submittedName>
</protein>
<accession>A0AA38TXT7</accession>
<feature type="region of interest" description="Disordered" evidence="1">
    <location>
        <begin position="39"/>
        <end position="85"/>
    </location>
</feature>
<organism evidence="2 3">
    <name type="scientific">Centaurea solstitialis</name>
    <name type="common">yellow star-thistle</name>
    <dbReference type="NCBI Taxonomy" id="347529"/>
    <lineage>
        <taxon>Eukaryota</taxon>
        <taxon>Viridiplantae</taxon>
        <taxon>Streptophyta</taxon>
        <taxon>Embryophyta</taxon>
        <taxon>Tracheophyta</taxon>
        <taxon>Spermatophyta</taxon>
        <taxon>Magnoliopsida</taxon>
        <taxon>eudicotyledons</taxon>
        <taxon>Gunneridae</taxon>
        <taxon>Pentapetalae</taxon>
        <taxon>asterids</taxon>
        <taxon>campanulids</taxon>
        <taxon>Asterales</taxon>
        <taxon>Asteraceae</taxon>
        <taxon>Carduoideae</taxon>
        <taxon>Cardueae</taxon>
        <taxon>Centaureinae</taxon>
        <taxon>Centaurea</taxon>
    </lineage>
</organism>
<evidence type="ECO:0000256" key="1">
    <source>
        <dbReference type="SAM" id="MobiDB-lite"/>
    </source>
</evidence>
<name>A0AA38TXT7_9ASTR</name>
<proteinExistence type="predicted"/>
<gene>
    <name evidence="2" type="ORF">OSB04_008691</name>
</gene>
<dbReference type="EMBL" id="JARYMX010000002">
    <property type="protein sequence ID" value="KAJ9563531.1"/>
    <property type="molecule type" value="Genomic_DNA"/>
</dbReference>
<reference evidence="2" key="1">
    <citation type="submission" date="2023-03" db="EMBL/GenBank/DDBJ databases">
        <title>Chromosome-scale reference genome and RAD-based genetic map of yellow starthistle (Centaurea solstitialis) reveal putative structural variation and QTLs associated with invader traits.</title>
        <authorList>
            <person name="Reatini B."/>
            <person name="Cang F.A."/>
            <person name="Jiang Q."/>
            <person name="Mckibben M.T.W."/>
            <person name="Barker M.S."/>
            <person name="Rieseberg L.H."/>
            <person name="Dlugosch K.M."/>
        </authorList>
    </citation>
    <scope>NUCLEOTIDE SEQUENCE</scope>
    <source>
        <strain evidence="2">CAN-66</strain>
        <tissue evidence="2">Leaf</tissue>
    </source>
</reference>
<sequence>MDKAHATSTPMIVVDIRKYLFRLKDDDEEVFGAGIPYIRDETGMTGDETGMTGDETGMTGDETGMTGDETGMTGDETGMTGDETR</sequence>
<dbReference type="AlphaFoldDB" id="A0AA38TXT7"/>
<keyword evidence="3" id="KW-1185">Reference proteome</keyword>
<evidence type="ECO:0000313" key="3">
    <source>
        <dbReference type="Proteomes" id="UP001172457"/>
    </source>
</evidence>
<dbReference type="Proteomes" id="UP001172457">
    <property type="component" value="Chromosome 2"/>
</dbReference>
<feature type="compositionally biased region" description="Low complexity" evidence="1">
    <location>
        <begin position="43"/>
        <end position="85"/>
    </location>
</feature>